<dbReference type="Proteomes" id="UP000316238">
    <property type="component" value="Unassembled WGS sequence"/>
</dbReference>
<sequence length="143" mass="14975">MVKICLIVSLAGILFNPLIAVCADFTVFDQFTDAYDAGLFQGVQVGSELTLESYSDSSSTQGINVITNSSYSGKAVQVASIEYDLLLITSEGDNVVQGVNIYRGSADAISQMAIINGVVTLTSRNTSGGIQGINVITSCDSCN</sequence>
<keyword evidence="1" id="KW-0732">Signal</keyword>
<dbReference type="AlphaFoldDB" id="A0A521FYJ1"/>
<protein>
    <submittedName>
        <fullName evidence="2">Uncharacterized protein</fullName>
    </submittedName>
</protein>
<proteinExistence type="predicted"/>
<keyword evidence="3" id="KW-1185">Reference proteome</keyword>
<evidence type="ECO:0000256" key="1">
    <source>
        <dbReference type="SAM" id="SignalP"/>
    </source>
</evidence>
<accession>A0A521FYJ1</accession>
<feature type="chain" id="PRO_5021947963" evidence="1">
    <location>
        <begin position="21"/>
        <end position="143"/>
    </location>
</feature>
<gene>
    <name evidence="2" type="ORF">CDV28_1577</name>
</gene>
<comment type="caution">
    <text evidence="2">The sequence shown here is derived from an EMBL/GenBank/DDBJ whole genome shotgun (WGS) entry which is preliminary data.</text>
</comment>
<dbReference type="EMBL" id="NQJD01000057">
    <property type="protein sequence ID" value="TAA73822.1"/>
    <property type="molecule type" value="Genomic_DNA"/>
</dbReference>
<evidence type="ECO:0000313" key="3">
    <source>
        <dbReference type="Proteomes" id="UP000316238"/>
    </source>
</evidence>
<name>A0A521FYJ1_9BACT</name>
<organism evidence="2 3">
    <name type="scientific">Candidatus Electronema aureum</name>
    <dbReference type="NCBI Taxonomy" id="2005002"/>
    <lineage>
        <taxon>Bacteria</taxon>
        <taxon>Pseudomonadati</taxon>
        <taxon>Thermodesulfobacteriota</taxon>
        <taxon>Desulfobulbia</taxon>
        <taxon>Desulfobulbales</taxon>
        <taxon>Desulfobulbaceae</taxon>
        <taxon>Candidatus Electronema</taxon>
    </lineage>
</organism>
<reference evidence="2" key="1">
    <citation type="submission" date="2017-07" db="EMBL/GenBank/DDBJ databases">
        <title>The cable genome - Insights into the physiology and evolution of filamentous bacteria capable of sulfide oxidation via long distance electron transfer.</title>
        <authorList>
            <person name="Thorup C."/>
            <person name="Bjerg J.T."/>
            <person name="Schreiber L."/>
            <person name="Nielsen L.P."/>
            <person name="Kjeldsen K.U."/>
            <person name="Boesen T."/>
            <person name="Boggild A."/>
            <person name="Meysman F."/>
            <person name="Geelhoed J."/>
            <person name="Schramm A."/>
        </authorList>
    </citation>
    <scope>NUCLEOTIDE SEQUENCE [LARGE SCALE GENOMIC DNA]</scope>
    <source>
        <strain evidence="2">GS</strain>
    </source>
</reference>
<evidence type="ECO:0000313" key="2">
    <source>
        <dbReference type="EMBL" id="TAA73822.1"/>
    </source>
</evidence>
<feature type="signal peptide" evidence="1">
    <location>
        <begin position="1"/>
        <end position="20"/>
    </location>
</feature>